<comment type="caution">
    <text evidence="1">The sequence shown here is derived from an EMBL/GenBank/DDBJ whole genome shotgun (WGS) entry which is preliminary data.</text>
</comment>
<reference evidence="1 2" key="1">
    <citation type="submission" date="2019-08" db="EMBL/GenBank/DDBJ databases">
        <title>In-depth cultivation of the pig gut microbiome towards novel bacterial diversity and tailored functional studies.</title>
        <authorList>
            <person name="Wylensek D."/>
            <person name="Hitch T.C.A."/>
            <person name="Clavel T."/>
        </authorList>
    </citation>
    <scope>NUCLEOTIDE SEQUENCE [LARGE SCALE GENOMIC DNA]</scope>
    <source>
        <strain evidence="1 2">LKV-178-WT-2G</strain>
    </source>
</reference>
<name>A0A7X2T3X8_9FIRM</name>
<protein>
    <submittedName>
        <fullName evidence="1">Uncharacterized protein</fullName>
    </submittedName>
</protein>
<proteinExistence type="predicted"/>
<gene>
    <name evidence="1" type="ORF">FYJ50_03490</name>
</gene>
<dbReference type="Proteomes" id="UP000470082">
    <property type="component" value="Unassembled WGS sequence"/>
</dbReference>
<evidence type="ECO:0000313" key="2">
    <source>
        <dbReference type="Proteomes" id="UP000470082"/>
    </source>
</evidence>
<keyword evidence="2" id="KW-1185">Reference proteome</keyword>
<sequence>MGFTTATITTLTVRGTSENELATYFGNNEYVVNIAPKEIEMETPEITKIEFDKNNQVINQNEWAEIKI</sequence>
<evidence type="ECO:0000313" key="1">
    <source>
        <dbReference type="EMBL" id="MSS01176.1"/>
    </source>
</evidence>
<dbReference type="AlphaFoldDB" id="A0A7X2T3X8"/>
<organism evidence="1 2">
    <name type="scientific">Floccifex porci</name>
    <dbReference type="NCBI Taxonomy" id="2606629"/>
    <lineage>
        <taxon>Bacteria</taxon>
        <taxon>Bacillati</taxon>
        <taxon>Bacillota</taxon>
        <taxon>Erysipelotrichia</taxon>
        <taxon>Erysipelotrichales</taxon>
        <taxon>Erysipelotrichaceae</taxon>
        <taxon>Floccifex</taxon>
    </lineage>
</organism>
<dbReference type="EMBL" id="VUMM01000004">
    <property type="protein sequence ID" value="MSS01176.1"/>
    <property type="molecule type" value="Genomic_DNA"/>
</dbReference>
<dbReference type="RefSeq" id="WP_154459644.1">
    <property type="nucleotide sequence ID" value="NZ_VUMM01000004.1"/>
</dbReference>
<accession>A0A7X2T3X8</accession>